<dbReference type="RefSeq" id="WP_023383405.1">
    <property type="nucleotide sequence ID" value="NZ_AXUN02000002.1"/>
</dbReference>
<dbReference type="AlphaFoldDB" id="V7I8U1"/>
<name>V7I8U1_9CLOT</name>
<dbReference type="PROSITE" id="PS51729">
    <property type="entry name" value="GNAT_YJDJ"/>
    <property type="match status" value="1"/>
</dbReference>
<feature type="domain" description="N-acetyltransferase" evidence="1">
    <location>
        <begin position="7"/>
        <end position="96"/>
    </location>
</feature>
<dbReference type="SUPFAM" id="SSF55729">
    <property type="entry name" value="Acyl-CoA N-acyltransferases (Nat)"/>
    <property type="match status" value="1"/>
</dbReference>
<dbReference type="Gene3D" id="3.40.630.30">
    <property type="match status" value="1"/>
</dbReference>
<dbReference type="Pfam" id="PF14542">
    <property type="entry name" value="Acetyltransf_CG"/>
    <property type="match status" value="1"/>
</dbReference>
<gene>
    <name evidence="2" type="ORF">T472_0200260</name>
</gene>
<organism evidence="2 3">
    <name type="scientific">Youngiibacter fragilis 232.1</name>
    <dbReference type="NCBI Taxonomy" id="994573"/>
    <lineage>
        <taxon>Bacteria</taxon>
        <taxon>Bacillati</taxon>
        <taxon>Bacillota</taxon>
        <taxon>Clostridia</taxon>
        <taxon>Eubacteriales</taxon>
        <taxon>Clostridiaceae</taxon>
        <taxon>Youngiibacter</taxon>
    </lineage>
</organism>
<dbReference type="CDD" id="cd04301">
    <property type="entry name" value="NAT_SF"/>
    <property type="match status" value="1"/>
</dbReference>
<dbReference type="STRING" id="994573.T472_0200260"/>
<evidence type="ECO:0000313" key="3">
    <source>
        <dbReference type="Proteomes" id="UP000017747"/>
    </source>
</evidence>
<dbReference type="InterPro" id="IPR045057">
    <property type="entry name" value="Gcn5-rel_NAT"/>
</dbReference>
<keyword evidence="2" id="KW-0808">Transferase</keyword>
<dbReference type="EMBL" id="AXUN02000002">
    <property type="protein sequence ID" value="ETA82605.1"/>
    <property type="molecule type" value="Genomic_DNA"/>
</dbReference>
<accession>V7I8U1</accession>
<evidence type="ECO:0000259" key="1">
    <source>
        <dbReference type="PROSITE" id="PS51729"/>
    </source>
</evidence>
<dbReference type="Proteomes" id="UP000017747">
    <property type="component" value="Unassembled WGS sequence"/>
</dbReference>
<evidence type="ECO:0000313" key="2">
    <source>
        <dbReference type="EMBL" id="ETA82605.1"/>
    </source>
</evidence>
<dbReference type="InterPro" id="IPR016181">
    <property type="entry name" value="Acyl_CoA_acyltransferase"/>
</dbReference>
<dbReference type="OrthoDB" id="9793389at2"/>
<sequence>MVEFKVSHEKELNRFILLTEEGERVGRVSYAVGEDGTMTIDHTKVSLDLRGTGAGKHLILAAVEYARGMSYKLNATCPYAKKMLEKHRKDFSDILGPVLSEESEPEPGNEF</sequence>
<proteinExistence type="predicted"/>
<dbReference type="InterPro" id="IPR031165">
    <property type="entry name" value="GNAT_YJDJ"/>
</dbReference>
<dbReference type="eggNOG" id="COG2388">
    <property type="taxonomic scope" value="Bacteria"/>
</dbReference>
<dbReference type="PANTHER" id="PTHR31435:SF10">
    <property type="entry name" value="BSR4717 PROTEIN"/>
    <property type="match status" value="1"/>
</dbReference>
<protein>
    <submittedName>
        <fullName evidence="2">Acetyltransferase</fullName>
    </submittedName>
</protein>
<comment type="caution">
    <text evidence="2">The sequence shown here is derived from an EMBL/GenBank/DDBJ whole genome shotgun (WGS) entry which is preliminary data.</text>
</comment>
<dbReference type="PANTHER" id="PTHR31435">
    <property type="entry name" value="PROTEIN NATD1"/>
    <property type="match status" value="1"/>
</dbReference>
<keyword evidence="3" id="KW-1185">Reference proteome</keyword>
<reference evidence="2 3" key="1">
    <citation type="journal article" date="2014" name="Genome Announc.">
        <title>Genome Sequence of Youngiibacter fragilis, the Type Strain of the Genus Youngiibacter.</title>
        <authorList>
            <person name="Wawrik C.B."/>
            <person name="Callaghan A.V."/>
            <person name="Stamps B.W."/>
            <person name="Wawrik B."/>
        </authorList>
    </citation>
    <scope>NUCLEOTIDE SEQUENCE [LARGE SCALE GENOMIC DNA]</scope>
    <source>
        <strain evidence="2 3">232.1</strain>
    </source>
</reference>
<dbReference type="GO" id="GO:0016740">
    <property type="term" value="F:transferase activity"/>
    <property type="evidence" value="ECO:0007669"/>
    <property type="project" value="UniProtKB-KW"/>
</dbReference>